<organism evidence="1">
    <name type="scientific">Picea sitchensis</name>
    <name type="common">Sitka spruce</name>
    <name type="synonym">Pinus sitchensis</name>
    <dbReference type="NCBI Taxonomy" id="3332"/>
    <lineage>
        <taxon>Eukaryota</taxon>
        <taxon>Viridiplantae</taxon>
        <taxon>Streptophyta</taxon>
        <taxon>Embryophyta</taxon>
        <taxon>Tracheophyta</taxon>
        <taxon>Spermatophyta</taxon>
        <taxon>Pinopsida</taxon>
        <taxon>Pinidae</taxon>
        <taxon>Conifers I</taxon>
        <taxon>Pinales</taxon>
        <taxon>Pinaceae</taxon>
        <taxon>Picea</taxon>
    </lineage>
</organism>
<protein>
    <submittedName>
        <fullName evidence="1">Uncharacterized protein</fullName>
    </submittedName>
</protein>
<dbReference type="PANTHER" id="PTHR33983:SF1">
    <property type="entry name" value="OS07G0185900 PROTEIN"/>
    <property type="match status" value="1"/>
</dbReference>
<sequence>MAKYTEMVDAGIRIAARFNSHCPQTSRMYYHPTSKNEAEAEAEAAASGKVQIATSGALQFSASRADSTLEMQGKHGDGDWHRIVFLNYSYFSFYI</sequence>
<dbReference type="PANTHER" id="PTHR33983">
    <property type="entry name" value="OS07G0185900 PROTEIN"/>
    <property type="match status" value="1"/>
</dbReference>
<accession>A9NNH4</accession>
<proteinExistence type="evidence at transcript level"/>
<dbReference type="EMBL" id="EF082832">
    <property type="protein sequence ID" value="ABK22185.1"/>
    <property type="molecule type" value="mRNA"/>
</dbReference>
<dbReference type="AlphaFoldDB" id="A9NNH4"/>
<name>A9NNH4_PICSI</name>
<evidence type="ECO:0000313" key="1">
    <source>
        <dbReference type="EMBL" id="ABK22185.1"/>
    </source>
</evidence>
<reference evidence="1" key="1">
    <citation type="journal article" date="2008" name="BMC Genomics">
        <title>A conifer genomics resource of 200,000 spruce (Picea spp.) ESTs and 6,464 high-quality, sequence-finished full-length cDNAs for Sitka spruce (Picea sitchensis).</title>
        <authorList>
            <person name="Ralph S.G."/>
            <person name="Chun H.J."/>
            <person name="Kolosova N."/>
            <person name="Cooper D."/>
            <person name="Oddy C."/>
            <person name="Ritland C.E."/>
            <person name="Kirkpatrick R."/>
            <person name="Moore R."/>
            <person name="Barber S."/>
            <person name="Holt R.A."/>
            <person name="Jones S.J."/>
            <person name="Marra M.A."/>
            <person name="Douglas C.J."/>
            <person name="Ritland K."/>
            <person name="Bohlmann J."/>
        </authorList>
    </citation>
    <scope>NUCLEOTIDE SEQUENCE</scope>
    <source>
        <tissue evidence="1">Bark</tissue>
    </source>
</reference>